<dbReference type="EMBL" id="MU167660">
    <property type="protein sequence ID" value="KAG0139270.1"/>
    <property type="molecule type" value="Genomic_DNA"/>
</dbReference>
<reference evidence="2" key="1">
    <citation type="submission" date="2013-11" db="EMBL/GenBank/DDBJ databases">
        <title>Genome sequence of the fusiform rust pathogen reveals effectors for host alternation and coevolution with pine.</title>
        <authorList>
            <consortium name="DOE Joint Genome Institute"/>
            <person name="Smith K."/>
            <person name="Pendleton A."/>
            <person name="Kubisiak T."/>
            <person name="Anderson C."/>
            <person name="Salamov A."/>
            <person name="Aerts A."/>
            <person name="Riley R."/>
            <person name="Clum A."/>
            <person name="Lindquist E."/>
            <person name="Ence D."/>
            <person name="Campbell M."/>
            <person name="Kronenberg Z."/>
            <person name="Feau N."/>
            <person name="Dhillon B."/>
            <person name="Hamelin R."/>
            <person name="Burleigh J."/>
            <person name="Smith J."/>
            <person name="Yandell M."/>
            <person name="Nelson C."/>
            <person name="Grigoriev I."/>
            <person name="Davis J."/>
        </authorList>
    </citation>
    <scope>NUCLEOTIDE SEQUENCE</scope>
    <source>
        <strain evidence="2">G11</strain>
    </source>
</reference>
<dbReference type="Proteomes" id="UP000886653">
    <property type="component" value="Unassembled WGS sequence"/>
</dbReference>
<feature type="region of interest" description="Disordered" evidence="1">
    <location>
        <begin position="1"/>
        <end position="38"/>
    </location>
</feature>
<accession>A0A9P6T594</accession>
<comment type="caution">
    <text evidence="2">The sequence shown here is derived from an EMBL/GenBank/DDBJ whole genome shotgun (WGS) entry which is preliminary data.</text>
</comment>
<proteinExistence type="predicted"/>
<protein>
    <submittedName>
        <fullName evidence="2">Uncharacterized protein</fullName>
    </submittedName>
</protein>
<keyword evidence="3" id="KW-1185">Reference proteome</keyword>
<evidence type="ECO:0000256" key="1">
    <source>
        <dbReference type="SAM" id="MobiDB-lite"/>
    </source>
</evidence>
<evidence type="ECO:0000313" key="2">
    <source>
        <dbReference type="EMBL" id="KAG0139270.1"/>
    </source>
</evidence>
<dbReference type="OrthoDB" id="5599163at2759"/>
<gene>
    <name evidence="2" type="ORF">CROQUDRAFT_137218</name>
</gene>
<feature type="compositionally biased region" description="Basic and acidic residues" evidence="1">
    <location>
        <begin position="25"/>
        <end position="38"/>
    </location>
</feature>
<feature type="non-terminal residue" evidence="2">
    <location>
        <position position="1"/>
    </location>
</feature>
<organism evidence="2 3">
    <name type="scientific">Cronartium quercuum f. sp. fusiforme G11</name>
    <dbReference type="NCBI Taxonomy" id="708437"/>
    <lineage>
        <taxon>Eukaryota</taxon>
        <taxon>Fungi</taxon>
        <taxon>Dikarya</taxon>
        <taxon>Basidiomycota</taxon>
        <taxon>Pucciniomycotina</taxon>
        <taxon>Pucciniomycetes</taxon>
        <taxon>Pucciniales</taxon>
        <taxon>Coleosporiaceae</taxon>
        <taxon>Cronartium</taxon>
    </lineage>
</organism>
<evidence type="ECO:0000313" key="3">
    <source>
        <dbReference type="Proteomes" id="UP000886653"/>
    </source>
</evidence>
<dbReference type="AlphaFoldDB" id="A0A9P6T594"/>
<feature type="compositionally biased region" description="Low complexity" evidence="1">
    <location>
        <begin position="1"/>
        <end position="15"/>
    </location>
</feature>
<sequence length="216" mass="24562">SSQSVSLVSVSPQSSTRRKTASRNQGEEDVHKVKENSKEGLFRKSQKVKFAIEDGEEGGMIILEDEEWDQLEAFNCGFSIGEQEKLCRSWGRGEVMVFAAKYKPVDKKVQPVNAAMPQQINLPLQHPPLLQDPYKTPLSKVPPDFVKTSQTTLEHLKMVNFGPAGWILDEEMRLMLHVLVVREKAVAYCEEERGLLKEEYGLPYVIPVVDHQPWQQ</sequence>
<name>A0A9P6T594_9BASI</name>